<name>A0AAN7ZWV7_9COLE</name>
<organism evidence="2 3">
    <name type="scientific">Pyrocoelia pectoralis</name>
    <dbReference type="NCBI Taxonomy" id="417401"/>
    <lineage>
        <taxon>Eukaryota</taxon>
        <taxon>Metazoa</taxon>
        <taxon>Ecdysozoa</taxon>
        <taxon>Arthropoda</taxon>
        <taxon>Hexapoda</taxon>
        <taxon>Insecta</taxon>
        <taxon>Pterygota</taxon>
        <taxon>Neoptera</taxon>
        <taxon>Endopterygota</taxon>
        <taxon>Coleoptera</taxon>
        <taxon>Polyphaga</taxon>
        <taxon>Elateriformia</taxon>
        <taxon>Elateroidea</taxon>
        <taxon>Lampyridae</taxon>
        <taxon>Lampyrinae</taxon>
        <taxon>Pyrocoelia</taxon>
    </lineage>
</organism>
<comment type="caution">
    <text evidence="2">The sequence shown here is derived from an EMBL/GenBank/DDBJ whole genome shotgun (WGS) entry which is preliminary data.</text>
</comment>
<reference evidence="2 3" key="1">
    <citation type="journal article" date="2024" name="Insects">
        <title>An Improved Chromosome-Level Genome Assembly of the Firefly Pyrocoelia pectoralis.</title>
        <authorList>
            <person name="Fu X."/>
            <person name="Meyer-Rochow V.B."/>
            <person name="Ballantyne L."/>
            <person name="Zhu X."/>
        </authorList>
    </citation>
    <scope>NUCLEOTIDE SEQUENCE [LARGE SCALE GENOMIC DNA]</scope>
    <source>
        <strain evidence="2">XCY_ONT2</strain>
    </source>
</reference>
<protein>
    <submittedName>
        <fullName evidence="2">Uncharacterized protein</fullName>
    </submittedName>
</protein>
<gene>
    <name evidence="2" type="ORF">RI129_001227</name>
</gene>
<dbReference type="EMBL" id="JAVRBK010000001">
    <property type="protein sequence ID" value="KAK5650198.1"/>
    <property type="molecule type" value="Genomic_DNA"/>
</dbReference>
<keyword evidence="3" id="KW-1185">Reference proteome</keyword>
<sequence>MEFYEKTIWKCNKCMKGGLNHGTVGESVNSRNTYCIRSKYQSNNNRDCDFLHNNELLREQQEKLSAVFSEILQLSAKNTELEKKVADLEVRLNDYEQSSPFHSLEIRGIPWTVGENVVQLVTEVARSIGMVIKPEIIYTCYRLRSISREAAIVVTFLRQEDCKEMLRLSRVKKNLSAKGLGFQDNNNIYINEIIASVLKRETRI</sequence>
<dbReference type="Proteomes" id="UP001329430">
    <property type="component" value="Chromosome 1"/>
</dbReference>
<evidence type="ECO:0000313" key="2">
    <source>
        <dbReference type="EMBL" id="KAK5650198.1"/>
    </source>
</evidence>
<proteinExistence type="predicted"/>
<keyword evidence="1" id="KW-0175">Coiled coil</keyword>
<evidence type="ECO:0000313" key="3">
    <source>
        <dbReference type="Proteomes" id="UP001329430"/>
    </source>
</evidence>
<feature type="coiled-coil region" evidence="1">
    <location>
        <begin position="71"/>
        <end position="98"/>
    </location>
</feature>
<accession>A0AAN7ZWV7</accession>
<evidence type="ECO:0000256" key="1">
    <source>
        <dbReference type="SAM" id="Coils"/>
    </source>
</evidence>
<dbReference type="AlphaFoldDB" id="A0AAN7ZWV7"/>